<dbReference type="OrthoDB" id="8017863at2"/>
<evidence type="ECO:0000256" key="1">
    <source>
        <dbReference type="SAM" id="SignalP"/>
    </source>
</evidence>
<name>A0A1B2EF91_9HYPH</name>
<accession>A0A1B2EF91</accession>
<dbReference type="EMBL" id="CP016616">
    <property type="protein sequence ID" value="ANY78644.1"/>
    <property type="molecule type" value="Genomic_DNA"/>
</dbReference>
<protein>
    <recommendedName>
        <fullName evidence="3">Surface antigen domain-containing protein</fullName>
    </recommendedName>
</protein>
<keyword evidence="1" id="KW-0732">Signal</keyword>
<feature type="chain" id="PRO_5008536060" description="Surface antigen domain-containing protein" evidence="1">
    <location>
        <begin position="24"/>
        <end position="213"/>
    </location>
</feature>
<dbReference type="AlphaFoldDB" id="A0A1B2EF91"/>
<evidence type="ECO:0008006" key="3">
    <source>
        <dbReference type="Google" id="ProtNLM"/>
    </source>
</evidence>
<organism evidence="2">
    <name type="scientific">Microvirga ossetica</name>
    <dbReference type="NCBI Taxonomy" id="1882682"/>
    <lineage>
        <taxon>Bacteria</taxon>
        <taxon>Pseudomonadati</taxon>
        <taxon>Pseudomonadota</taxon>
        <taxon>Alphaproteobacteria</taxon>
        <taxon>Hyphomicrobiales</taxon>
        <taxon>Methylobacteriaceae</taxon>
        <taxon>Microvirga</taxon>
    </lineage>
</organism>
<dbReference type="KEGG" id="moc:BB934_10765"/>
<dbReference type="RefSeq" id="WP_099509647.1">
    <property type="nucleotide sequence ID" value="NZ_CP016616.1"/>
</dbReference>
<reference evidence="2" key="1">
    <citation type="submission" date="2016-07" db="EMBL/GenBank/DDBJ databases">
        <title>Microvirga ossetica sp. nov. a new species of rhizobia isolated from root nodules of the legume species Vicia alpestris Steven originated from North Ossetia region in the Caucasus.</title>
        <authorList>
            <person name="Safronova V.I."/>
            <person name="Kuznetsova I.G."/>
            <person name="Sazanova A.L."/>
            <person name="Belimov A."/>
            <person name="Andronov E."/>
            <person name="Osledkin Y.S."/>
            <person name="Onishchuk O.P."/>
            <person name="Kurchak O.N."/>
            <person name="Shaposhnikov A.I."/>
            <person name="Willems A."/>
            <person name="Tikhonovich I.A."/>
        </authorList>
    </citation>
    <scope>NUCLEOTIDE SEQUENCE [LARGE SCALE GENOMIC DNA]</scope>
    <source>
        <strain evidence="2">V5/3M</strain>
    </source>
</reference>
<sequence length="213" mass="22182">MRSFCRAGLAAAAVILGTWQAHAQGASKINFAAFAPRLSDIAAGNVAGPDHAAAYQSQMNQVAASQAATIGMTATQSTIDAIFSGGRSLMTSVPYMAMQAGMAAQVQASQNIVNSARARGQAERAASQPVPDPDRPAEAQAILSVIEKGYGSGAPWQNPQTGASGRVTIRPVVKGSFKGQDCRLVQREWRGGGKARKGDMVACRSNGEWYALS</sequence>
<evidence type="ECO:0000313" key="2">
    <source>
        <dbReference type="EMBL" id="ANY78644.1"/>
    </source>
</evidence>
<proteinExistence type="predicted"/>
<feature type="signal peptide" evidence="1">
    <location>
        <begin position="1"/>
        <end position="23"/>
    </location>
</feature>
<gene>
    <name evidence="2" type="ORF">BB934_10765</name>
</gene>